<organism evidence="2 3">
    <name type="scientific">Streptomyces olivaceoviridis</name>
    <name type="common">Streptomyces corchorusii</name>
    <dbReference type="NCBI Taxonomy" id="1921"/>
    <lineage>
        <taxon>Bacteria</taxon>
        <taxon>Bacillati</taxon>
        <taxon>Actinomycetota</taxon>
        <taxon>Actinomycetes</taxon>
        <taxon>Kitasatosporales</taxon>
        <taxon>Streptomycetaceae</taxon>
        <taxon>Streptomyces</taxon>
    </lineage>
</organism>
<gene>
    <name evidence="2" type="ORF">ACH49L_42685</name>
</gene>
<accession>A0ABW7VRY7</accession>
<evidence type="ECO:0000256" key="1">
    <source>
        <dbReference type="SAM" id="MobiDB-lite"/>
    </source>
</evidence>
<keyword evidence="3" id="KW-1185">Reference proteome</keyword>
<dbReference type="RefSeq" id="WP_398727589.1">
    <property type="nucleotide sequence ID" value="NZ_JBEXLW010000032.1"/>
</dbReference>
<protein>
    <submittedName>
        <fullName evidence="2">Uncharacterized protein</fullName>
    </submittedName>
</protein>
<dbReference type="Proteomes" id="UP001611397">
    <property type="component" value="Unassembled WGS sequence"/>
</dbReference>
<evidence type="ECO:0000313" key="3">
    <source>
        <dbReference type="Proteomes" id="UP001611397"/>
    </source>
</evidence>
<feature type="region of interest" description="Disordered" evidence="1">
    <location>
        <begin position="1"/>
        <end position="52"/>
    </location>
</feature>
<dbReference type="EMBL" id="JBIRWM010000034">
    <property type="protein sequence ID" value="MFI2162272.1"/>
    <property type="molecule type" value="Genomic_DNA"/>
</dbReference>
<comment type="caution">
    <text evidence="2">The sequence shown here is derived from an EMBL/GenBank/DDBJ whole genome shotgun (WGS) entry which is preliminary data.</text>
</comment>
<feature type="non-terminal residue" evidence="2">
    <location>
        <position position="92"/>
    </location>
</feature>
<proteinExistence type="predicted"/>
<evidence type="ECO:0000313" key="2">
    <source>
        <dbReference type="EMBL" id="MFI2162272.1"/>
    </source>
</evidence>
<sequence length="92" mass="9358">MGLADNRGAKGSPDAKGSPGTTPEGSPVPEGSGEAGTSGTRGTWGSKGLPMGGVGLERFESGAVVVMVLKMVRNWWSFCSVPLQSPERVPVA</sequence>
<reference evidence="2 3" key="1">
    <citation type="submission" date="2024-10" db="EMBL/GenBank/DDBJ databases">
        <title>The Natural Products Discovery Center: Release of the First 8490 Sequenced Strains for Exploring Actinobacteria Biosynthetic Diversity.</title>
        <authorList>
            <person name="Kalkreuter E."/>
            <person name="Kautsar S.A."/>
            <person name="Yang D."/>
            <person name="Bader C.D."/>
            <person name="Teijaro C.N."/>
            <person name="Fluegel L."/>
            <person name="Davis C.M."/>
            <person name="Simpson J.R."/>
            <person name="Lauterbach L."/>
            <person name="Steele A.D."/>
            <person name="Gui C."/>
            <person name="Meng S."/>
            <person name="Li G."/>
            <person name="Viehrig K."/>
            <person name="Ye F."/>
            <person name="Su P."/>
            <person name="Kiefer A.F."/>
            <person name="Nichols A."/>
            <person name="Cepeda A.J."/>
            <person name="Yan W."/>
            <person name="Fan B."/>
            <person name="Jiang Y."/>
            <person name="Adhikari A."/>
            <person name="Zheng C.-J."/>
            <person name="Schuster L."/>
            <person name="Cowan T.M."/>
            <person name="Smanski M.J."/>
            <person name="Chevrette M.G."/>
            <person name="De Carvalho L.P.S."/>
            <person name="Shen B."/>
        </authorList>
    </citation>
    <scope>NUCLEOTIDE SEQUENCE [LARGE SCALE GENOMIC DNA]</scope>
    <source>
        <strain evidence="2 3">NPDC020295</strain>
    </source>
</reference>
<name>A0ABW7VRY7_STROI</name>